<sequence length="127" mass="14598">MVWLRFWVWLIESMPSNHHGSHIAYQLPSYYYPRPPDYRRTGHRTQRQTPASGDARKKKSRKASVTQSQRQGSPPPTARNPEFRTPRSPYYSLRPSGLRALIGHYSPGGPRPPDPSIVATSRRLPFC</sequence>
<reference evidence="3" key="1">
    <citation type="journal article" date="2017" name="Genome Biol.">
        <title>Comparative genomics reveals high biological diversity and specific adaptations in the industrially and medically important fungal genus Aspergillus.</title>
        <authorList>
            <person name="de Vries R.P."/>
            <person name="Riley R."/>
            <person name="Wiebenga A."/>
            <person name="Aguilar-Osorio G."/>
            <person name="Amillis S."/>
            <person name="Uchima C.A."/>
            <person name="Anderluh G."/>
            <person name="Asadollahi M."/>
            <person name="Askin M."/>
            <person name="Barry K."/>
            <person name="Battaglia E."/>
            <person name="Bayram O."/>
            <person name="Benocci T."/>
            <person name="Braus-Stromeyer S.A."/>
            <person name="Caldana C."/>
            <person name="Canovas D."/>
            <person name="Cerqueira G.C."/>
            <person name="Chen F."/>
            <person name="Chen W."/>
            <person name="Choi C."/>
            <person name="Clum A."/>
            <person name="Dos Santos R.A."/>
            <person name="Damasio A.R."/>
            <person name="Diallinas G."/>
            <person name="Emri T."/>
            <person name="Fekete E."/>
            <person name="Flipphi M."/>
            <person name="Freyberg S."/>
            <person name="Gallo A."/>
            <person name="Gournas C."/>
            <person name="Habgood R."/>
            <person name="Hainaut M."/>
            <person name="Harispe M.L."/>
            <person name="Henrissat B."/>
            <person name="Hilden K.S."/>
            <person name="Hope R."/>
            <person name="Hossain A."/>
            <person name="Karabika E."/>
            <person name="Karaffa L."/>
            <person name="Karanyi Z."/>
            <person name="Krasevec N."/>
            <person name="Kuo A."/>
            <person name="Kusch H."/>
            <person name="LaButti K."/>
            <person name="Lagendijk E.L."/>
            <person name="Lapidus A."/>
            <person name="Levasseur A."/>
            <person name="Lindquist E."/>
            <person name="Lipzen A."/>
            <person name="Logrieco A.F."/>
            <person name="MacCabe A."/>
            <person name="Maekelae M.R."/>
            <person name="Malavazi I."/>
            <person name="Melin P."/>
            <person name="Meyer V."/>
            <person name="Mielnichuk N."/>
            <person name="Miskei M."/>
            <person name="Molnar A.P."/>
            <person name="Mule G."/>
            <person name="Ngan C.Y."/>
            <person name="Orejas M."/>
            <person name="Orosz E."/>
            <person name="Ouedraogo J.P."/>
            <person name="Overkamp K.M."/>
            <person name="Park H.-S."/>
            <person name="Perrone G."/>
            <person name="Piumi F."/>
            <person name="Punt P.J."/>
            <person name="Ram A.F."/>
            <person name="Ramon A."/>
            <person name="Rauscher S."/>
            <person name="Record E."/>
            <person name="Riano-Pachon D.M."/>
            <person name="Robert V."/>
            <person name="Roehrig J."/>
            <person name="Ruller R."/>
            <person name="Salamov A."/>
            <person name="Salih N.S."/>
            <person name="Samson R.A."/>
            <person name="Sandor E."/>
            <person name="Sanguinetti M."/>
            <person name="Schuetze T."/>
            <person name="Sepcic K."/>
            <person name="Shelest E."/>
            <person name="Sherlock G."/>
            <person name="Sophianopoulou V."/>
            <person name="Squina F.M."/>
            <person name="Sun H."/>
            <person name="Susca A."/>
            <person name="Todd R.B."/>
            <person name="Tsang A."/>
            <person name="Unkles S.E."/>
            <person name="van de Wiele N."/>
            <person name="van Rossen-Uffink D."/>
            <person name="Oliveira J.V."/>
            <person name="Vesth T.C."/>
            <person name="Visser J."/>
            <person name="Yu J.-H."/>
            <person name="Zhou M."/>
            <person name="Andersen M.R."/>
            <person name="Archer D.B."/>
            <person name="Baker S.E."/>
            <person name="Benoit I."/>
            <person name="Brakhage A.A."/>
            <person name="Braus G.H."/>
            <person name="Fischer R."/>
            <person name="Frisvad J.C."/>
            <person name="Goldman G.H."/>
            <person name="Houbraken J."/>
            <person name="Oakley B."/>
            <person name="Pocsi I."/>
            <person name="Scazzocchio C."/>
            <person name="Seiboth B."/>
            <person name="vanKuyk P.A."/>
            <person name="Wortman J."/>
            <person name="Dyer P.S."/>
            <person name="Grigoriev I.V."/>
        </authorList>
    </citation>
    <scope>NUCLEOTIDE SEQUENCE [LARGE SCALE GENOMIC DNA]</scope>
    <source>
        <strain evidence="3">DTO 134E9</strain>
    </source>
</reference>
<keyword evidence="3" id="KW-1185">Reference proteome</keyword>
<evidence type="ECO:0000313" key="2">
    <source>
        <dbReference type="EMBL" id="OJJ37114.1"/>
    </source>
</evidence>
<dbReference type="EMBL" id="KV878211">
    <property type="protein sequence ID" value="OJJ37114.1"/>
    <property type="molecule type" value="Genomic_DNA"/>
</dbReference>
<feature type="region of interest" description="Disordered" evidence="1">
    <location>
        <begin position="35"/>
        <end position="127"/>
    </location>
</feature>
<organism evidence="2 3">
    <name type="scientific">Aspergillus wentii DTO 134E9</name>
    <dbReference type="NCBI Taxonomy" id="1073089"/>
    <lineage>
        <taxon>Eukaryota</taxon>
        <taxon>Fungi</taxon>
        <taxon>Dikarya</taxon>
        <taxon>Ascomycota</taxon>
        <taxon>Pezizomycotina</taxon>
        <taxon>Eurotiomycetes</taxon>
        <taxon>Eurotiomycetidae</taxon>
        <taxon>Eurotiales</taxon>
        <taxon>Aspergillaceae</taxon>
        <taxon>Aspergillus</taxon>
        <taxon>Aspergillus subgen. Cremei</taxon>
    </lineage>
</organism>
<evidence type="ECO:0000313" key="3">
    <source>
        <dbReference type="Proteomes" id="UP000184383"/>
    </source>
</evidence>
<feature type="compositionally biased region" description="Polar residues" evidence="1">
    <location>
        <begin position="63"/>
        <end position="72"/>
    </location>
</feature>
<proteinExistence type="predicted"/>
<name>A0A1L9RQA9_ASPWE</name>
<accession>A0A1L9RQA9</accession>
<dbReference type="RefSeq" id="XP_040690790.1">
    <property type="nucleotide sequence ID" value="XM_040832868.1"/>
</dbReference>
<gene>
    <name evidence="2" type="ORF">ASPWEDRAFT_26526</name>
</gene>
<dbReference type="AlphaFoldDB" id="A0A1L9RQA9"/>
<dbReference type="Proteomes" id="UP000184383">
    <property type="component" value="Unassembled WGS sequence"/>
</dbReference>
<dbReference type="GeneID" id="63748716"/>
<protein>
    <submittedName>
        <fullName evidence="2">Uncharacterized protein</fullName>
    </submittedName>
</protein>
<evidence type="ECO:0000256" key="1">
    <source>
        <dbReference type="SAM" id="MobiDB-lite"/>
    </source>
</evidence>
<dbReference type="VEuPathDB" id="FungiDB:ASPWEDRAFT_26526"/>